<reference evidence="1 2" key="1">
    <citation type="submission" date="2022-04" db="EMBL/GenBank/DDBJ databases">
        <title>Chromosome-level reference genomes for two strains of Caenorhabditis briggsae: an improved platform for comparative genomics.</title>
        <authorList>
            <person name="Stevens L."/>
            <person name="Andersen E."/>
        </authorList>
    </citation>
    <scope>NUCLEOTIDE SEQUENCE [LARGE SCALE GENOMIC DNA]</scope>
    <source>
        <strain evidence="1">VX34</strain>
        <tissue evidence="1">Whole-organism</tissue>
    </source>
</reference>
<evidence type="ECO:0000313" key="2">
    <source>
        <dbReference type="Proteomes" id="UP000829354"/>
    </source>
</evidence>
<organism evidence="1 2">
    <name type="scientific">Caenorhabditis briggsae</name>
    <dbReference type="NCBI Taxonomy" id="6238"/>
    <lineage>
        <taxon>Eukaryota</taxon>
        <taxon>Metazoa</taxon>
        <taxon>Ecdysozoa</taxon>
        <taxon>Nematoda</taxon>
        <taxon>Chromadorea</taxon>
        <taxon>Rhabditida</taxon>
        <taxon>Rhabditina</taxon>
        <taxon>Rhabditomorpha</taxon>
        <taxon>Rhabditoidea</taxon>
        <taxon>Rhabditidae</taxon>
        <taxon>Peloderinae</taxon>
        <taxon>Caenorhabditis</taxon>
    </lineage>
</organism>
<sequence>MAIAMATIAREADLLAPFPHFDASLPERRGSSGEVTLPSSSLSGRKHFDVLGYCDKRGGGIVDLDSRLRSRAAMEPTDERLCRW</sequence>
<accession>A0AAE9ENV0</accession>
<dbReference type="EMBL" id="CP092622">
    <property type="protein sequence ID" value="UMM26026.1"/>
    <property type="molecule type" value="Genomic_DNA"/>
</dbReference>
<proteinExistence type="predicted"/>
<keyword evidence="2" id="KW-1185">Reference proteome</keyword>
<dbReference type="AlphaFoldDB" id="A0AAE9ENV0"/>
<dbReference type="Proteomes" id="UP000829354">
    <property type="component" value="Chromosome III"/>
</dbReference>
<gene>
    <name evidence="1" type="ORF">L5515_005592</name>
</gene>
<name>A0AAE9ENV0_CAEBR</name>
<protein>
    <submittedName>
        <fullName evidence="1">Uncharacterized protein</fullName>
    </submittedName>
</protein>
<evidence type="ECO:0000313" key="1">
    <source>
        <dbReference type="EMBL" id="UMM26026.1"/>
    </source>
</evidence>